<dbReference type="OrthoDB" id="310217at2759"/>
<dbReference type="STRING" id="2769.R7QA68"/>
<dbReference type="Proteomes" id="UP000012073">
    <property type="component" value="Unassembled WGS sequence"/>
</dbReference>
<evidence type="ECO:0000256" key="6">
    <source>
        <dbReference type="ARBA" id="ARBA00022892"/>
    </source>
</evidence>
<proteinExistence type="inferred from homology"/>
<evidence type="ECO:0000256" key="10">
    <source>
        <dbReference type="ARBA" id="ARBA00023329"/>
    </source>
</evidence>
<dbReference type="SUPFAM" id="SSF48452">
    <property type="entry name" value="TPR-like"/>
    <property type="match status" value="1"/>
</dbReference>
<comment type="similarity">
    <text evidence="3 11">Belongs to the COPE family.</text>
</comment>
<keyword evidence="4 11" id="KW-0813">Transport</keyword>
<dbReference type="GO" id="GO:0005198">
    <property type="term" value="F:structural molecule activity"/>
    <property type="evidence" value="ECO:0007669"/>
    <property type="project" value="UniProtKB-UniRule"/>
</dbReference>
<evidence type="ECO:0000256" key="11">
    <source>
        <dbReference type="PIRNR" id="PIRNR016478"/>
    </source>
</evidence>
<dbReference type="GO" id="GO:0000139">
    <property type="term" value="C:Golgi membrane"/>
    <property type="evidence" value="ECO:0007669"/>
    <property type="project" value="UniProtKB-SubCell"/>
</dbReference>
<dbReference type="GO" id="GO:0030126">
    <property type="term" value="C:COPI vesicle coat"/>
    <property type="evidence" value="ECO:0007669"/>
    <property type="project" value="TreeGrafter"/>
</dbReference>
<sequence length="293" mass="32137">MSDDLFELRNYFYLGNLAAATTEGETVAVEGAGAEIERDVILKRLELAKGNFDDILKSVNDDSTPALQVVRLLAQLHKDPSISDTATAALQAWTSDDVSTASPCCLLMCAIAYAHLGDFDNALRTAHRANGLEELAVKVQVLLKMDRIDVAEKEVVTMQAIDEDATLTQLATAWIHLSKGGENVQEAVYIYQDLLERHGATDSILNGMAVCHLAMGKIDESERVLKEALTKNPNCASTLINVICSSKYKNKPAELISRYFAQLQLVAPSNAWLVDYKQKEADFDRLAEQMATA</sequence>
<organism evidence="12 13">
    <name type="scientific">Chondrus crispus</name>
    <name type="common">Carrageen Irish moss</name>
    <name type="synonym">Polymorpha crispa</name>
    <dbReference type="NCBI Taxonomy" id="2769"/>
    <lineage>
        <taxon>Eukaryota</taxon>
        <taxon>Rhodophyta</taxon>
        <taxon>Florideophyceae</taxon>
        <taxon>Rhodymeniophycidae</taxon>
        <taxon>Gigartinales</taxon>
        <taxon>Gigartinaceae</taxon>
        <taxon>Chondrus</taxon>
    </lineage>
</organism>
<dbReference type="GO" id="GO:0006891">
    <property type="term" value="P:intra-Golgi vesicle-mediated transport"/>
    <property type="evidence" value="ECO:0007669"/>
    <property type="project" value="TreeGrafter"/>
</dbReference>
<protein>
    <recommendedName>
        <fullName evidence="11">Coatomer subunit epsilon</fullName>
    </recommendedName>
</protein>
<dbReference type="Gene3D" id="1.25.40.10">
    <property type="entry name" value="Tetratricopeptide repeat domain"/>
    <property type="match status" value="1"/>
</dbReference>
<keyword evidence="8 11" id="KW-0333">Golgi apparatus</keyword>
<evidence type="ECO:0000256" key="9">
    <source>
        <dbReference type="ARBA" id="ARBA00023136"/>
    </source>
</evidence>
<evidence type="ECO:0000256" key="2">
    <source>
        <dbReference type="ARBA" id="ARBA00004347"/>
    </source>
</evidence>
<keyword evidence="10 11" id="KW-0968">Cytoplasmic vesicle</keyword>
<evidence type="ECO:0000256" key="5">
    <source>
        <dbReference type="ARBA" id="ARBA00022490"/>
    </source>
</evidence>
<dbReference type="PhylomeDB" id="R7QA68"/>
<dbReference type="PANTHER" id="PTHR10805">
    <property type="entry name" value="COATOMER SUBUNIT EPSILON"/>
    <property type="match status" value="1"/>
</dbReference>
<evidence type="ECO:0000313" key="13">
    <source>
        <dbReference type="Proteomes" id="UP000012073"/>
    </source>
</evidence>
<keyword evidence="6 11" id="KW-0931">ER-Golgi transport</keyword>
<dbReference type="PIRSF" id="PIRSF016478">
    <property type="entry name" value="Coatomer_esu"/>
    <property type="match status" value="1"/>
</dbReference>
<dbReference type="OMA" id="MIVLSQH"/>
<keyword evidence="7 11" id="KW-0653">Protein transport</keyword>
<comment type="function">
    <text evidence="11">The coatomer is a cytosolic protein complex that binds to dilysine motifs and reversibly associates with Golgi non-clathrin-coated vesicles, which further mediate biosynthetic protein transport from the ER, via the Golgi up to the trans Golgi network. The coatomer complex is required for budding from Golgi membranes, and is essential for the retrograde Golgi-to-ER transport of dilysine-tagged proteins.</text>
</comment>
<dbReference type="Gramene" id="CDF34673">
    <property type="protein sequence ID" value="CDF34673"/>
    <property type="gene ID" value="CHC_T00003371001"/>
</dbReference>
<keyword evidence="13" id="KW-1185">Reference proteome</keyword>
<keyword evidence="5 11" id="KW-0963">Cytoplasm</keyword>
<dbReference type="KEGG" id="ccp:CHC_T00003371001"/>
<dbReference type="InterPro" id="IPR011990">
    <property type="entry name" value="TPR-like_helical_dom_sf"/>
</dbReference>
<dbReference type="GO" id="GO:0006890">
    <property type="term" value="P:retrograde vesicle-mediated transport, Golgi to endoplasmic reticulum"/>
    <property type="evidence" value="ECO:0007669"/>
    <property type="project" value="UniProtKB-UniRule"/>
</dbReference>
<comment type="subcellular location">
    <subcellularLocation>
        <location evidence="2">Cytoplasmic vesicle</location>
        <location evidence="2">COPI-coated vesicle membrane</location>
        <topology evidence="2">Peripheral membrane protein</topology>
        <orientation evidence="2">Cytoplasmic side</orientation>
    </subcellularLocation>
    <subcellularLocation>
        <location evidence="1">Golgi apparatus membrane</location>
        <topology evidence="1">Peripheral membrane protein</topology>
        <orientation evidence="1">Cytoplasmic side</orientation>
    </subcellularLocation>
</comment>
<dbReference type="PANTHER" id="PTHR10805:SF0">
    <property type="entry name" value="COATOMER SUBUNIT EPSILON"/>
    <property type="match status" value="1"/>
</dbReference>
<reference evidence="13" key="1">
    <citation type="journal article" date="2013" name="Proc. Natl. Acad. Sci. U.S.A.">
        <title>Genome structure and metabolic features in the red seaweed Chondrus crispus shed light on evolution of the Archaeplastida.</title>
        <authorList>
            <person name="Collen J."/>
            <person name="Porcel B."/>
            <person name="Carre W."/>
            <person name="Ball S.G."/>
            <person name="Chaparro C."/>
            <person name="Tonon T."/>
            <person name="Barbeyron T."/>
            <person name="Michel G."/>
            <person name="Noel B."/>
            <person name="Valentin K."/>
            <person name="Elias M."/>
            <person name="Artiguenave F."/>
            <person name="Arun A."/>
            <person name="Aury J.M."/>
            <person name="Barbosa-Neto J.F."/>
            <person name="Bothwell J.H."/>
            <person name="Bouget F.Y."/>
            <person name="Brillet L."/>
            <person name="Cabello-Hurtado F."/>
            <person name="Capella-Gutierrez S."/>
            <person name="Charrier B."/>
            <person name="Cladiere L."/>
            <person name="Cock J.M."/>
            <person name="Coelho S.M."/>
            <person name="Colleoni C."/>
            <person name="Czjzek M."/>
            <person name="Da Silva C."/>
            <person name="Delage L."/>
            <person name="Denoeud F."/>
            <person name="Deschamps P."/>
            <person name="Dittami S.M."/>
            <person name="Gabaldon T."/>
            <person name="Gachon C.M."/>
            <person name="Groisillier A."/>
            <person name="Herve C."/>
            <person name="Jabbari K."/>
            <person name="Katinka M."/>
            <person name="Kloareg B."/>
            <person name="Kowalczyk N."/>
            <person name="Labadie K."/>
            <person name="Leblanc C."/>
            <person name="Lopez P.J."/>
            <person name="McLachlan D.H."/>
            <person name="Meslet-Cladiere L."/>
            <person name="Moustafa A."/>
            <person name="Nehr Z."/>
            <person name="Nyvall Collen P."/>
            <person name="Panaud O."/>
            <person name="Partensky F."/>
            <person name="Poulain J."/>
            <person name="Rensing S.A."/>
            <person name="Rousvoal S."/>
            <person name="Samson G."/>
            <person name="Symeonidi A."/>
            <person name="Weissenbach J."/>
            <person name="Zambounis A."/>
            <person name="Wincker P."/>
            <person name="Boyen C."/>
        </authorList>
    </citation>
    <scope>NUCLEOTIDE SEQUENCE [LARGE SCALE GENOMIC DNA]</scope>
    <source>
        <strain evidence="13">cv. Stackhouse</strain>
    </source>
</reference>
<dbReference type="RefSeq" id="XP_005714492.1">
    <property type="nucleotide sequence ID" value="XM_005714435.1"/>
</dbReference>
<evidence type="ECO:0000256" key="3">
    <source>
        <dbReference type="ARBA" id="ARBA00008827"/>
    </source>
</evidence>
<dbReference type="GO" id="GO:0015031">
    <property type="term" value="P:protein transport"/>
    <property type="evidence" value="ECO:0007669"/>
    <property type="project" value="UniProtKB-UniRule"/>
</dbReference>
<dbReference type="GO" id="GO:0006888">
    <property type="term" value="P:endoplasmic reticulum to Golgi vesicle-mediated transport"/>
    <property type="evidence" value="ECO:0007669"/>
    <property type="project" value="TreeGrafter"/>
</dbReference>
<gene>
    <name evidence="12" type="ORF">CHC_T00003371001</name>
</gene>
<accession>R7QA68</accession>
<keyword evidence="9 11" id="KW-0472">Membrane</keyword>
<dbReference type="InterPro" id="IPR006822">
    <property type="entry name" value="Coatomer_esu"/>
</dbReference>
<evidence type="ECO:0000313" key="12">
    <source>
        <dbReference type="EMBL" id="CDF34673.1"/>
    </source>
</evidence>
<dbReference type="AlphaFoldDB" id="R7QA68"/>
<evidence type="ECO:0000256" key="4">
    <source>
        <dbReference type="ARBA" id="ARBA00022448"/>
    </source>
</evidence>
<dbReference type="GeneID" id="17322203"/>
<dbReference type="Pfam" id="PF04733">
    <property type="entry name" value="Coatomer_E"/>
    <property type="match status" value="1"/>
</dbReference>
<evidence type="ECO:0000256" key="8">
    <source>
        <dbReference type="ARBA" id="ARBA00023034"/>
    </source>
</evidence>
<evidence type="ECO:0000256" key="7">
    <source>
        <dbReference type="ARBA" id="ARBA00022927"/>
    </source>
</evidence>
<name>R7QA68_CHOCR</name>
<dbReference type="EMBL" id="HG001704">
    <property type="protein sequence ID" value="CDF34673.1"/>
    <property type="molecule type" value="Genomic_DNA"/>
</dbReference>
<evidence type="ECO:0000256" key="1">
    <source>
        <dbReference type="ARBA" id="ARBA00004255"/>
    </source>
</evidence>